<dbReference type="AlphaFoldDB" id="A0A3L8SEV9"/>
<evidence type="ECO:0000313" key="2">
    <source>
        <dbReference type="Proteomes" id="UP000276834"/>
    </source>
</evidence>
<keyword evidence="2" id="KW-1185">Reference proteome</keyword>
<dbReference type="OrthoDB" id="9297529at2759"/>
<dbReference type="EMBL" id="QUSF01000024">
    <property type="protein sequence ID" value="RLW00949.1"/>
    <property type="molecule type" value="Genomic_DNA"/>
</dbReference>
<gene>
    <name evidence="1" type="ORF">DV515_00008291</name>
</gene>
<proteinExistence type="predicted"/>
<name>A0A3L8SEV9_CHLGU</name>
<organism evidence="1 2">
    <name type="scientific">Chloebia gouldiae</name>
    <name type="common">Gouldian finch</name>
    <name type="synonym">Erythrura gouldiae</name>
    <dbReference type="NCBI Taxonomy" id="44316"/>
    <lineage>
        <taxon>Eukaryota</taxon>
        <taxon>Metazoa</taxon>
        <taxon>Chordata</taxon>
        <taxon>Craniata</taxon>
        <taxon>Vertebrata</taxon>
        <taxon>Euteleostomi</taxon>
        <taxon>Archelosauria</taxon>
        <taxon>Archosauria</taxon>
        <taxon>Dinosauria</taxon>
        <taxon>Saurischia</taxon>
        <taxon>Theropoda</taxon>
        <taxon>Coelurosauria</taxon>
        <taxon>Aves</taxon>
        <taxon>Neognathae</taxon>
        <taxon>Neoaves</taxon>
        <taxon>Telluraves</taxon>
        <taxon>Australaves</taxon>
        <taxon>Passeriformes</taxon>
        <taxon>Passeroidea</taxon>
        <taxon>Passeridae</taxon>
        <taxon>Chloebia</taxon>
    </lineage>
</organism>
<sequence length="129" mass="15154">MLKTSRYKVVTQIMLQFYYIFQFSFTAILSSHFVLASPTYIPNKCKLGFVELFLRHHFTEVRNREIDDFFNGKRDLQSSCSLLISCEMSIKAAWRFIFCEGSFGLAGSRRGFFLWCGCTWQPWCLSAWP</sequence>
<dbReference type="Proteomes" id="UP000276834">
    <property type="component" value="Unassembled WGS sequence"/>
</dbReference>
<evidence type="ECO:0000313" key="1">
    <source>
        <dbReference type="EMBL" id="RLW00949.1"/>
    </source>
</evidence>
<reference evidence="1 2" key="1">
    <citation type="journal article" date="2018" name="Proc. R. Soc. B">
        <title>A non-coding region near Follistatin controls head colour polymorphism in the Gouldian finch.</title>
        <authorList>
            <person name="Toomey M.B."/>
            <person name="Marques C.I."/>
            <person name="Andrade P."/>
            <person name="Araujo P.M."/>
            <person name="Sabatino S."/>
            <person name="Gazda M.A."/>
            <person name="Afonso S."/>
            <person name="Lopes R.J."/>
            <person name="Corbo J.C."/>
            <person name="Carneiro M."/>
        </authorList>
    </citation>
    <scope>NUCLEOTIDE SEQUENCE [LARGE SCALE GENOMIC DNA]</scope>
    <source>
        <strain evidence="1">Red01</strain>
        <tissue evidence="1">Muscle</tissue>
    </source>
</reference>
<protein>
    <submittedName>
        <fullName evidence="1">Uncharacterized protein</fullName>
    </submittedName>
</protein>
<accession>A0A3L8SEV9</accession>
<comment type="caution">
    <text evidence="1">The sequence shown here is derived from an EMBL/GenBank/DDBJ whole genome shotgun (WGS) entry which is preliminary data.</text>
</comment>